<feature type="transmembrane region" description="Helical" evidence="1">
    <location>
        <begin position="90"/>
        <end position="109"/>
    </location>
</feature>
<name>A0AAP8KVK8_BACMY</name>
<evidence type="ECO:0000256" key="1">
    <source>
        <dbReference type="SAM" id="Phobius"/>
    </source>
</evidence>
<gene>
    <name evidence="2" type="ORF">BACWE_21300</name>
</gene>
<feature type="transmembrane region" description="Helical" evidence="1">
    <location>
        <begin position="121"/>
        <end position="138"/>
    </location>
</feature>
<evidence type="ECO:0000313" key="2">
    <source>
        <dbReference type="EMBL" id="PJN71780.1"/>
    </source>
</evidence>
<feature type="transmembrane region" description="Helical" evidence="1">
    <location>
        <begin position="150"/>
        <end position="169"/>
    </location>
</feature>
<feature type="transmembrane region" description="Helical" evidence="1">
    <location>
        <begin position="54"/>
        <end position="78"/>
    </location>
</feature>
<proteinExistence type="predicted"/>
<comment type="caution">
    <text evidence="2">The sequence shown here is derived from an EMBL/GenBank/DDBJ whole genome shotgun (WGS) entry which is preliminary data.</text>
</comment>
<keyword evidence="1" id="KW-1133">Transmembrane helix</keyword>
<evidence type="ECO:0000313" key="3">
    <source>
        <dbReference type="Proteomes" id="UP000236165"/>
    </source>
</evidence>
<protein>
    <submittedName>
        <fullName evidence="2">Uncharacterized protein</fullName>
    </submittedName>
</protein>
<dbReference type="Proteomes" id="UP000236165">
    <property type="component" value="Unassembled WGS sequence"/>
</dbReference>
<feature type="transmembrane region" description="Helical" evidence="1">
    <location>
        <begin position="7"/>
        <end position="27"/>
    </location>
</feature>
<accession>A0AAP8KVK8</accession>
<keyword evidence="1" id="KW-0812">Transmembrane</keyword>
<organism evidence="2 3">
    <name type="scientific">Bacillus mycoides</name>
    <dbReference type="NCBI Taxonomy" id="1405"/>
    <lineage>
        <taxon>Bacteria</taxon>
        <taxon>Bacillati</taxon>
        <taxon>Bacillota</taxon>
        <taxon>Bacilli</taxon>
        <taxon>Bacillales</taxon>
        <taxon>Bacillaceae</taxon>
        <taxon>Bacillus</taxon>
        <taxon>Bacillus cereus group</taxon>
    </lineage>
</organism>
<dbReference type="EMBL" id="MKZQ01000020">
    <property type="protein sequence ID" value="PJN71780.1"/>
    <property type="molecule type" value="Genomic_DNA"/>
</dbReference>
<dbReference type="RefSeq" id="WP_059037622.1">
    <property type="nucleotide sequence ID" value="NZ_LLWA01000044.1"/>
</dbReference>
<keyword evidence="1" id="KW-0472">Membrane</keyword>
<sequence>MPDIIKIILTALIPIVFAIPIMFLKFIHLEEVDLRFETKINQAKLNFNNNIIKYILLLLALFLAPAIGFHAIDGLTLLKKHLSKDTFQTILYMGLLVFLLSIIVTSLVIEKYSHNTKLVKTFISVILISCLTFYCPLVSSAINDKSISTLPVLIALPLLVNLIIIYAAYKMTPQKDNMPLSRIVSEDYIKELDLVHSHMLNDGRSVLYDRYRNKKAVFYICDYSAKVYLELIPVQNTKEEEKEEH</sequence>
<dbReference type="AlphaFoldDB" id="A0AAP8KVK8"/>
<reference evidence="2 3" key="1">
    <citation type="submission" date="2016-10" db="EMBL/GenBank/DDBJ databases">
        <title>Genome Sequence of Bacillus weihenstephanensis GM6LP.</title>
        <authorList>
            <person name="Poehlein A."/>
            <person name="Wemheuer F."/>
            <person name="Hollensteiner J."/>
            <person name="Wemheuer B."/>
        </authorList>
    </citation>
    <scope>NUCLEOTIDE SEQUENCE [LARGE SCALE GENOMIC DNA]</scope>
    <source>
        <strain evidence="2 3">GM6LP</strain>
    </source>
</reference>